<evidence type="ECO:0000313" key="12">
    <source>
        <dbReference type="Proteomes" id="UP000184517"/>
    </source>
</evidence>
<dbReference type="STRING" id="1122206.SAMN02745753_04163"/>
<dbReference type="RefSeq" id="WP_072841760.1">
    <property type="nucleotide sequence ID" value="NZ_FQVF01000024.1"/>
</dbReference>
<keyword evidence="4" id="KW-1003">Cell membrane</keyword>
<dbReference type="InterPro" id="IPR035906">
    <property type="entry name" value="MetI-like_sf"/>
</dbReference>
<dbReference type="AlphaFoldDB" id="A0A1M5KYB2"/>
<dbReference type="InterPro" id="IPR014342">
    <property type="entry name" value="Ectoine_EhuC"/>
</dbReference>
<dbReference type="PANTHER" id="PTHR30614:SF0">
    <property type="entry name" value="L-CYSTINE TRANSPORT SYSTEM PERMEASE PROTEIN TCYL"/>
    <property type="match status" value="1"/>
</dbReference>
<dbReference type="NCBIfam" id="TIGR03004">
    <property type="entry name" value="ectoine_ehuC"/>
    <property type="match status" value="1"/>
</dbReference>
<organism evidence="11 12">
    <name type="scientific">Marinomonas polaris DSM 16579</name>
    <dbReference type="NCBI Taxonomy" id="1122206"/>
    <lineage>
        <taxon>Bacteria</taxon>
        <taxon>Pseudomonadati</taxon>
        <taxon>Pseudomonadota</taxon>
        <taxon>Gammaproteobacteria</taxon>
        <taxon>Oceanospirillales</taxon>
        <taxon>Oceanospirillaceae</taxon>
        <taxon>Marinomonas</taxon>
    </lineage>
</organism>
<reference evidence="12" key="1">
    <citation type="submission" date="2016-11" db="EMBL/GenBank/DDBJ databases">
        <authorList>
            <person name="Varghese N."/>
            <person name="Submissions S."/>
        </authorList>
    </citation>
    <scope>NUCLEOTIDE SEQUENCE [LARGE SCALE GENOMIC DNA]</scope>
    <source>
        <strain evidence="12">DSM 16579</strain>
    </source>
</reference>
<dbReference type="SUPFAM" id="SSF161098">
    <property type="entry name" value="MetI-like"/>
    <property type="match status" value="1"/>
</dbReference>
<dbReference type="GO" id="GO:0022857">
    <property type="term" value="F:transmembrane transporter activity"/>
    <property type="evidence" value="ECO:0007669"/>
    <property type="project" value="InterPro"/>
</dbReference>
<evidence type="ECO:0000256" key="5">
    <source>
        <dbReference type="ARBA" id="ARBA00022692"/>
    </source>
</evidence>
<dbReference type="EMBL" id="FQVF01000024">
    <property type="protein sequence ID" value="SHG57741.1"/>
    <property type="molecule type" value="Genomic_DNA"/>
</dbReference>
<evidence type="ECO:0000256" key="1">
    <source>
        <dbReference type="ARBA" id="ARBA00004429"/>
    </source>
</evidence>
<feature type="transmembrane region" description="Helical" evidence="9">
    <location>
        <begin position="6"/>
        <end position="38"/>
    </location>
</feature>
<dbReference type="InterPro" id="IPR043429">
    <property type="entry name" value="ArtM/GltK/GlnP/TcyL/YhdX-like"/>
</dbReference>
<evidence type="ECO:0000256" key="6">
    <source>
        <dbReference type="ARBA" id="ARBA00022970"/>
    </source>
</evidence>
<keyword evidence="8 9" id="KW-0472">Membrane</keyword>
<proteinExistence type="inferred from homology"/>
<evidence type="ECO:0000256" key="9">
    <source>
        <dbReference type="RuleBase" id="RU363032"/>
    </source>
</evidence>
<accession>A0A1M5KYB2</accession>
<keyword evidence="6" id="KW-0029">Amino-acid transport</keyword>
<evidence type="ECO:0000259" key="10">
    <source>
        <dbReference type="PROSITE" id="PS50928"/>
    </source>
</evidence>
<keyword evidence="5 9" id="KW-0812">Transmembrane</keyword>
<comment type="similarity">
    <text evidence="2">Belongs to the binding-protein-dependent transport system permease family. HisMQ subfamily.</text>
</comment>
<comment type="subcellular location">
    <subcellularLocation>
        <location evidence="1">Cell inner membrane</location>
        <topology evidence="1">Multi-pass membrane protein</topology>
    </subcellularLocation>
    <subcellularLocation>
        <location evidence="9">Cell membrane</location>
        <topology evidence="9">Multi-pass membrane protein</topology>
    </subcellularLocation>
</comment>
<evidence type="ECO:0000256" key="4">
    <source>
        <dbReference type="ARBA" id="ARBA00022475"/>
    </source>
</evidence>
<dbReference type="NCBIfam" id="TIGR01726">
    <property type="entry name" value="HEQRo_perm_3TM"/>
    <property type="match status" value="1"/>
</dbReference>
<dbReference type="GO" id="GO:0006865">
    <property type="term" value="P:amino acid transport"/>
    <property type="evidence" value="ECO:0007669"/>
    <property type="project" value="UniProtKB-KW"/>
</dbReference>
<feature type="transmembrane region" description="Helical" evidence="9">
    <location>
        <begin position="75"/>
        <end position="94"/>
    </location>
</feature>
<evidence type="ECO:0000256" key="7">
    <source>
        <dbReference type="ARBA" id="ARBA00022989"/>
    </source>
</evidence>
<evidence type="ECO:0000256" key="2">
    <source>
        <dbReference type="ARBA" id="ARBA00010072"/>
    </source>
</evidence>
<protein>
    <submittedName>
        <fullName evidence="11">Amino acid ABC transporter membrane protein 1, PAAT family</fullName>
    </submittedName>
</protein>
<dbReference type="OrthoDB" id="9809799at2"/>
<dbReference type="PANTHER" id="PTHR30614">
    <property type="entry name" value="MEMBRANE COMPONENT OF AMINO ACID ABC TRANSPORTER"/>
    <property type="match status" value="1"/>
</dbReference>
<evidence type="ECO:0000256" key="3">
    <source>
        <dbReference type="ARBA" id="ARBA00022448"/>
    </source>
</evidence>
<keyword evidence="12" id="KW-1185">Reference proteome</keyword>
<dbReference type="Proteomes" id="UP000184517">
    <property type="component" value="Unassembled WGS sequence"/>
</dbReference>
<name>A0A1M5KYB2_9GAMM</name>
<dbReference type="PROSITE" id="PS50928">
    <property type="entry name" value="ABC_TM1"/>
    <property type="match status" value="1"/>
</dbReference>
<dbReference type="InterPro" id="IPR010065">
    <property type="entry name" value="AA_ABC_transptr_permease_3TM"/>
</dbReference>
<feature type="transmembrane region" description="Helical" evidence="9">
    <location>
        <begin position="50"/>
        <end position="69"/>
    </location>
</feature>
<feature type="transmembrane region" description="Helical" evidence="9">
    <location>
        <begin position="183"/>
        <end position="202"/>
    </location>
</feature>
<dbReference type="InterPro" id="IPR000515">
    <property type="entry name" value="MetI-like"/>
</dbReference>
<evidence type="ECO:0000256" key="8">
    <source>
        <dbReference type="ARBA" id="ARBA00023136"/>
    </source>
</evidence>
<gene>
    <name evidence="11" type="ORF">SAMN02745753_04163</name>
</gene>
<dbReference type="Gene3D" id="1.10.3720.10">
    <property type="entry name" value="MetI-like"/>
    <property type="match status" value="1"/>
</dbReference>
<dbReference type="CDD" id="cd06261">
    <property type="entry name" value="TM_PBP2"/>
    <property type="match status" value="1"/>
</dbReference>
<dbReference type="GO" id="GO:0043190">
    <property type="term" value="C:ATP-binding cassette (ABC) transporter complex"/>
    <property type="evidence" value="ECO:0007669"/>
    <property type="project" value="InterPro"/>
</dbReference>
<dbReference type="Pfam" id="PF00528">
    <property type="entry name" value="BPD_transp_1"/>
    <property type="match status" value="1"/>
</dbReference>
<feature type="domain" description="ABC transmembrane type-1" evidence="10">
    <location>
        <begin position="14"/>
        <end position="199"/>
    </location>
</feature>
<evidence type="ECO:0000313" key="11">
    <source>
        <dbReference type="EMBL" id="SHG57741.1"/>
    </source>
</evidence>
<keyword evidence="3 9" id="KW-0813">Transport</keyword>
<sequence length="220" mass="24119">MEFGEIVSVLLQGAVVTIQIVAMALPLAVLMAFSFGLIRLYAPAPFKQIAIVYIEFFRGTSALIQLYWIYFVLPFFGITIDAMTAAVVALGLNIGSYGTEVVRGAIQSVPKGQYEASIALNFTSSQRLWRIIMPQALVNMIPPFGNLAIELVKATSLVSLITIGDLTFKAKMLADTTLQVGEIFGVVLLFYFVMAQFLVFFIRRLETHLSKGLGRGGLHS</sequence>
<keyword evidence="7 9" id="KW-1133">Transmembrane helix</keyword>